<dbReference type="RefSeq" id="WP_034939737.1">
    <property type="nucleotide sequence ID" value="NZ_JFHN01000063.1"/>
</dbReference>
<keyword evidence="1" id="KW-0132">Cell division</keyword>
<evidence type="ECO:0000313" key="1">
    <source>
        <dbReference type="EMBL" id="EXU74206.1"/>
    </source>
</evidence>
<dbReference type="Gene3D" id="3.40.50.300">
    <property type="entry name" value="P-loop containing nucleotide triphosphate hydrolases"/>
    <property type="match status" value="1"/>
</dbReference>
<accession>A0A014LXC3</accession>
<dbReference type="EMBL" id="JFHN01000063">
    <property type="protein sequence ID" value="EXU74206.1"/>
    <property type="molecule type" value="Genomic_DNA"/>
</dbReference>
<sequence length="168" mass="18589">MPVNTSARAEKATLHLLCGKIASGKSTLSETLSASPGTIVISEDRWLTALYASQMQSVADYVHYSAQLRDVMKPHLISLLKAGISVVLDFPANTRPHRQWMMEIIVESGASHRLHYLNVSDDICKARLHARNAEGTHDFSVTDKQFAHITAYFSEPGADEGFEVIEYS</sequence>
<reference evidence="1 2" key="1">
    <citation type="submission" date="2014-02" db="EMBL/GenBank/DDBJ databases">
        <title>Draft genome of Erwinia mallotivora strain BT-MARDI, a papaya dieback pathogen.</title>
        <authorList>
            <person name="Redzuan R."/>
            <person name="Abu Bakar N."/>
            <person name="Badrun R."/>
            <person name="Mohd Raih M.F."/>
            <person name="Rozano L."/>
            <person name="Mat Amin N."/>
        </authorList>
    </citation>
    <scope>NUCLEOTIDE SEQUENCE [LARGE SCALE GENOMIC DNA]</scope>
    <source>
        <strain evidence="1 2">BT-MARDI</strain>
    </source>
</reference>
<gene>
    <name evidence="1" type="ORF">BG55_17505</name>
</gene>
<dbReference type="InterPro" id="IPR027417">
    <property type="entry name" value="P-loop_NTPase"/>
</dbReference>
<name>A0A014LXC3_9GAMM</name>
<dbReference type="STRING" id="69222.BG55_17505"/>
<keyword evidence="1" id="KW-0131">Cell cycle</keyword>
<keyword evidence="2" id="KW-1185">Reference proteome</keyword>
<evidence type="ECO:0000313" key="2">
    <source>
        <dbReference type="Proteomes" id="UP000019918"/>
    </source>
</evidence>
<dbReference type="OrthoDB" id="531205at2"/>
<dbReference type="AlphaFoldDB" id="A0A014LXC3"/>
<organism evidence="1 2">
    <name type="scientific">Erwinia mallotivora</name>
    <dbReference type="NCBI Taxonomy" id="69222"/>
    <lineage>
        <taxon>Bacteria</taxon>
        <taxon>Pseudomonadati</taxon>
        <taxon>Pseudomonadota</taxon>
        <taxon>Gammaproteobacteria</taxon>
        <taxon>Enterobacterales</taxon>
        <taxon>Erwiniaceae</taxon>
        <taxon>Erwinia</taxon>
    </lineage>
</organism>
<dbReference type="GO" id="GO:0051301">
    <property type="term" value="P:cell division"/>
    <property type="evidence" value="ECO:0007669"/>
    <property type="project" value="UniProtKB-KW"/>
</dbReference>
<dbReference type="Proteomes" id="UP000019918">
    <property type="component" value="Unassembled WGS sequence"/>
</dbReference>
<proteinExistence type="predicted"/>
<comment type="caution">
    <text evidence="1">The sequence shown here is derived from an EMBL/GenBank/DDBJ whole genome shotgun (WGS) entry which is preliminary data.</text>
</comment>
<dbReference type="SUPFAM" id="SSF52540">
    <property type="entry name" value="P-loop containing nucleoside triphosphate hydrolases"/>
    <property type="match status" value="1"/>
</dbReference>
<dbReference type="PATRIC" id="fig|69222.5.peg.3567"/>
<protein>
    <submittedName>
        <fullName evidence="1">Cell division protein ZipA</fullName>
    </submittedName>
</protein>
<dbReference type="Pfam" id="PF13671">
    <property type="entry name" value="AAA_33"/>
    <property type="match status" value="1"/>
</dbReference>